<dbReference type="EMBL" id="JAUSTY010000009">
    <property type="protein sequence ID" value="MDQ0166610.1"/>
    <property type="molecule type" value="Genomic_DNA"/>
</dbReference>
<proteinExistence type="predicted"/>
<keyword evidence="3" id="KW-1185">Reference proteome</keyword>
<evidence type="ECO:0000313" key="3">
    <source>
        <dbReference type="Proteomes" id="UP001235840"/>
    </source>
</evidence>
<protein>
    <recommendedName>
        <fullName evidence="4">LXG domain-containing protein</fullName>
    </recommendedName>
</protein>
<feature type="coiled-coil region" evidence="1">
    <location>
        <begin position="395"/>
        <end position="530"/>
    </location>
</feature>
<organism evidence="2 3">
    <name type="scientific">Caldalkalibacillus horti</name>
    <dbReference type="NCBI Taxonomy" id="77523"/>
    <lineage>
        <taxon>Bacteria</taxon>
        <taxon>Bacillati</taxon>
        <taxon>Bacillota</taxon>
        <taxon>Bacilli</taxon>
        <taxon>Bacillales</taxon>
        <taxon>Bacillaceae</taxon>
        <taxon>Caldalkalibacillus</taxon>
    </lineage>
</organism>
<reference evidence="2 3" key="1">
    <citation type="submission" date="2023-07" db="EMBL/GenBank/DDBJ databases">
        <title>Genomic Encyclopedia of Type Strains, Phase IV (KMG-IV): sequencing the most valuable type-strain genomes for metagenomic binning, comparative biology and taxonomic classification.</title>
        <authorList>
            <person name="Goeker M."/>
        </authorList>
    </citation>
    <scope>NUCLEOTIDE SEQUENCE [LARGE SCALE GENOMIC DNA]</scope>
    <source>
        <strain evidence="2 3">DSM 12751</strain>
    </source>
</reference>
<sequence>MSNTMADGQATSKLGVQIITEFQKSIQNIQQLSPVAQQPNGTSNPFRLNLQAYLLSELDKISTQFFTNIKKQLDSHIKQLQSQMQHRNVLTRDAIQNAISQSLGVNQQSGMSQDAALLGLLESLKPQIDLLINGISDLSQNLKGFPGMFTQIVSEIKSNMNTTGSSSAMGGLGSSSRTMDKNGARSTIENVLSSQGGMDMRGKGLSAISLGDTIFGAIDLADDFKNATNRSNQNTSKGKGFLATVGKIGRTVGKVFKPISLAFAAGDVISSIGALIDDSKLSEEEKNLRNQQNSLEAYKLGSNPINKYIGKNLGNDLYNVASFLFNGDANARTGQREIWEANKEYSDWVKEQYGQEAYKQLPIFKKDAYLEEFLNSTGKYDELAQAEQDLFNSRAVQEKEELINNQKMKEQAEKAIREKESLLIQNGDYSSFSEQALGEHLDRQLNELNDNYDLKELESILSGHKMYSTEFFNVLRQRLEEEQELIDQSLENLDGLDDYDSIKDKYEKRKSELELALNNLKREEAITQANVNINDAQHNKTMQDLMGSLTMNRNSTEYIDLQRSTTSEMITALKYNLDNLKKQAILDPDDELKGQIQNLEQMILGAEVSLKDLSLQRITGYRSELQQFNSEQELELMRTKVAHGSSNYPAIKQFTRAQNQELISKLNEYQAKLESELSRETDSEKREAYERELVNLEKQSLQVQLGLLDEVRGQGGTFNLPDGFRAMSEFDYMMSRGTHSSYALSAGDMNVNVILPNINNWSTPDQIRMAAEQFGRGLANSRQNSLRFMQAGGPYNYRTL</sequence>
<name>A0ABT9W0I4_9BACI</name>
<dbReference type="Proteomes" id="UP001235840">
    <property type="component" value="Unassembled WGS sequence"/>
</dbReference>
<evidence type="ECO:0000313" key="2">
    <source>
        <dbReference type="EMBL" id="MDQ0166610.1"/>
    </source>
</evidence>
<accession>A0ABT9W0I4</accession>
<gene>
    <name evidence="2" type="ORF">J2S11_002514</name>
</gene>
<dbReference type="RefSeq" id="WP_307394942.1">
    <property type="nucleotide sequence ID" value="NZ_BAAADK010000045.1"/>
</dbReference>
<evidence type="ECO:0008006" key="4">
    <source>
        <dbReference type="Google" id="ProtNLM"/>
    </source>
</evidence>
<comment type="caution">
    <text evidence="2">The sequence shown here is derived from an EMBL/GenBank/DDBJ whole genome shotgun (WGS) entry which is preliminary data.</text>
</comment>
<feature type="coiled-coil region" evidence="1">
    <location>
        <begin position="652"/>
        <end position="699"/>
    </location>
</feature>
<evidence type="ECO:0000256" key="1">
    <source>
        <dbReference type="SAM" id="Coils"/>
    </source>
</evidence>
<keyword evidence="1" id="KW-0175">Coiled coil</keyword>